<feature type="domain" description="Polymerase beta nucleotidyltransferase" evidence="1">
    <location>
        <begin position="11"/>
        <end position="96"/>
    </location>
</feature>
<reference evidence="2 3" key="1">
    <citation type="submission" date="2017-06" db="EMBL/GenBank/DDBJ databases">
        <title>Novel microbial phyla capable of carbon fixation and sulfur reduction in deep-sea sediments.</title>
        <authorList>
            <person name="Huang J."/>
            <person name="Baker B."/>
            <person name="Wang Y."/>
        </authorList>
    </citation>
    <scope>NUCLEOTIDE SEQUENCE [LARGE SCALE GENOMIC DNA]</scope>
    <source>
        <strain evidence="2">B3_LCP</strain>
    </source>
</reference>
<name>A0A532USR1_UNCL8</name>
<organism evidence="2 3">
    <name type="scientific">candidate division LCP-89 bacterium B3_LCP</name>
    <dbReference type="NCBI Taxonomy" id="2012998"/>
    <lineage>
        <taxon>Bacteria</taxon>
        <taxon>Pseudomonadati</taxon>
        <taxon>Bacteria division LCP-89</taxon>
    </lineage>
</organism>
<sequence length="100" mass="11440">MINLDQGHLETVKRILAEHVPEFDVLAFGSRVTETVKEFSDLDLVIMTEEPLPLRRYTRLLNAFSESNLPIKVDVVDWSTTDESFRVIINRGTEVVHSAK</sequence>
<dbReference type="InterPro" id="IPR043519">
    <property type="entry name" value="NT_sf"/>
</dbReference>
<gene>
    <name evidence="2" type="ORF">CEE37_13445</name>
</gene>
<evidence type="ECO:0000313" key="2">
    <source>
        <dbReference type="EMBL" id="TKJ37961.1"/>
    </source>
</evidence>
<evidence type="ECO:0000313" key="3">
    <source>
        <dbReference type="Proteomes" id="UP000319619"/>
    </source>
</evidence>
<dbReference type="AlphaFoldDB" id="A0A532USR1"/>
<dbReference type="InterPro" id="IPR041633">
    <property type="entry name" value="Polbeta"/>
</dbReference>
<proteinExistence type="predicted"/>
<dbReference type="CDD" id="cd05403">
    <property type="entry name" value="NT_KNTase_like"/>
    <property type="match status" value="1"/>
</dbReference>
<evidence type="ECO:0000259" key="1">
    <source>
        <dbReference type="Pfam" id="PF18765"/>
    </source>
</evidence>
<dbReference type="Pfam" id="PF18765">
    <property type="entry name" value="Polbeta"/>
    <property type="match status" value="1"/>
</dbReference>
<dbReference type="Gene3D" id="3.30.460.10">
    <property type="entry name" value="Beta Polymerase, domain 2"/>
    <property type="match status" value="1"/>
</dbReference>
<dbReference type="Proteomes" id="UP000319619">
    <property type="component" value="Unassembled WGS sequence"/>
</dbReference>
<dbReference type="EMBL" id="NJBN01000011">
    <property type="protein sequence ID" value="TKJ37961.1"/>
    <property type="molecule type" value="Genomic_DNA"/>
</dbReference>
<dbReference type="SUPFAM" id="SSF81301">
    <property type="entry name" value="Nucleotidyltransferase"/>
    <property type="match status" value="1"/>
</dbReference>
<accession>A0A532USR1</accession>
<comment type="caution">
    <text evidence="2">The sequence shown here is derived from an EMBL/GenBank/DDBJ whole genome shotgun (WGS) entry which is preliminary data.</text>
</comment>
<protein>
    <recommendedName>
        <fullName evidence="1">Polymerase beta nucleotidyltransferase domain-containing protein</fullName>
    </recommendedName>
</protein>